<dbReference type="Proteomes" id="UP000015104">
    <property type="component" value="Unassembled WGS sequence"/>
</dbReference>
<evidence type="ECO:0000313" key="3">
    <source>
        <dbReference type="Proteomes" id="UP000015104"/>
    </source>
</evidence>
<dbReference type="HOGENOM" id="CLU_2402510_0_0_1"/>
<dbReference type="EMBL" id="CAEY01001871">
    <property type="status" value="NOT_ANNOTATED_CDS"/>
    <property type="molecule type" value="Genomic_DNA"/>
</dbReference>
<feature type="transmembrane region" description="Helical" evidence="1">
    <location>
        <begin position="6"/>
        <end position="25"/>
    </location>
</feature>
<accession>T1K885</accession>
<protein>
    <submittedName>
        <fullName evidence="2">Uncharacterized protein</fullName>
    </submittedName>
</protein>
<keyword evidence="1" id="KW-0472">Membrane</keyword>
<name>T1K885_TETUR</name>
<proteinExistence type="predicted"/>
<keyword evidence="1" id="KW-0812">Transmembrane</keyword>
<evidence type="ECO:0000313" key="2">
    <source>
        <dbReference type="EnsemblMetazoa" id="tetur07g00410.1"/>
    </source>
</evidence>
<dbReference type="AlphaFoldDB" id="T1K885"/>
<organism evidence="2 3">
    <name type="scientific">Tetranychus urticae</name>
    <name type="common">Two-spotted spider mite</name>
    <dbReference type="NCBI Taxonomy" id="32264"/>
    <lineage>
        <taxon>Eukaryota</taxon>
        <taxon>Metazoa</taxon>
        <taxon>Ecdysozoa</taxon>
        <taxon>Arthropoda</taxon>
        <taxon>Chelicerata</taxon>
        <taxon>Arachnida</taxon>
        <taxon>Acari</taxon>
        <taxon>Acariformes</taxon>
        <taxon>Trombidiformes</taxon>
        <taxon>Prostigmata</taxon>
        <taxon>Eleutherengona</taxon>
        <taxon>Raphignathae</taxon>
        <taxon>Tetranychoidea</taxon>
        <taxon>Tetranychidae</taxon>
        <taxon>Tetranychus</taxon>
    </lineage>
</organism>
<reference evidence="3" key="1">
    <citation type="submission" date="2011-08" db="EMBL/GenBank/DDBJ databases">
        <authorList>
            <person name="Rombauts S."/>
        </authorList>
    </citation>
    <scope>NUCLEOTIDE SEQUENCE</scope>
    <source>
        <strain evidence="3">London</strain>
    </source>
</reference>
<dbReference type="EnsemblMetazoa" id="tetur07g00410.1">
    <property type="protein sequence ID" value="tetur07g00410.1"/>
    <property type="gene ID" value="tetur07g00410"/>
</dbReference>
<feature type="transmembrane region" description="Helical" evidence="1">
    <location>
        <begin position="37"/>
        <end position="58"/>
    </location>
</feature>
<keyword evidence="3" id="KW-1185">Reference proteome</keyword>
<evidence type="ECO:0000256" key="1">
    <source>
        <dbReference type="SAM" id="Phobius"/>
    </source>
</evidence>
<sequence length="93" mass="10941">MVINKSVNYITFTFVLLFLVLIFFWCRVIQQFMLSKLSYLGSPQSLVLCILVLLKFGIHFTRCELISSRFYDQCSLIIRLHGLNQIQCLIMML</sequence>
<keyword evidence="1" id="KW-1133">Transmembrane helix</keyword>
<reference evidence="2" key="2">
    <citation type="submission" date="2015-06" db="UniProtKB">
        <authorList>
            <consortium name="EnsemblMetazoa"/>
        </authorList>
    </citation>
    <scope>IDENTIFICATION</scope>
</reference>